<dbReference type="InterPro" id="IPR045371">
    <property type="entry name" value="ADAMTS_CR_3"/>
</dbReference>
<dbReference type="AlphaFoldDB" id="A0A0R3SBG7"/>
<reference evidence="18" key="1">
    <citation type="submission" date="2017-02" db="UniProtKB">
        <authorList>
            <consortium name="WormBaseParasite"/>
        </authorList>
    </citation>
    <scope>IDENTIFICATION</scope>
</reference>
<evidence type="ECO:0000256" key="5">
    <source>
        <dbReference type="ARBA" id="ARBA00022801"/>
    </source>
</evidence>
<keyword evidence="4 11" id="KW-0479">Metal-binding</keyword>
<evidence type="ECO:0000256" key="14">
    <source>
        <dbReference type="SAM" id="SignalP"/>
    </source>
</evidence>
<gene>
    <name evidence="16" type="ORF">HDID_LOCUS1817</name>
</gene>
<keyword evidence="7" id="KW-0482">Metalloprotease</keyword>
<dbReference type="Pfam" id="PF19236">
    <property type="entry name" value="ADAMTS_CR_3"/>
    <property type="match status" value="1"/>
</dbReference>
<feature type="disulfide bond" evidence="12">
    <location>
        <begin position="261"/>
        <end position="366"/>
    </location>
</feature>
<dbReference type="GO" id="GO:0030198">
    <property type="term" value="P:extracellular matrix organization"/>
    <property type="evidence" value="ECO:0007669"/>
    <property type="project" value="InterPro"/>
</dbReference>
<evidence type="ECO:0000256" key="4">
    <source>
        <dbReference type="ARBA" id="ARBA00022723"/>
    </source>
</evidence>
<dbReference type="SMART" id="SM00209">
    <property type="entry name" value="TSP1"/>
    <property type="match status" value="1"/>
</dbReference>
<feature type="disulfide bond" evidence="12">
    <location>
        <begin position="223"/>
        <end position="267"/>
    </location>
</feature>
<feature type="binding site" evidence="11">
    <location>
        <position position="146"/>
    </location>
    <ligand>
        <name>Ca(2+)</name>
        <dbReference type="ChEBI" id="CHEBI:29108"/>
        <label>1</label>
    </ligand>
</feature>
<proteinExistence type="predicted"/>
<keyword evidence="2" id="KW-0964">Secreted</keyword>
<dbReference type="InterPro" id="IPR036383">
    <property type="entry name" value="TSP1_rpt_sf"/>
</dbReference>
<dbReference type="SUPFAM" id="SSF55486">
    <property type="entry name" value="Metalloproteases ('zincins'), catalytic domain"/>
    <property type="match status" value="1"/>
</dbReference>
<dbReference type="FunFam" id="2.20.100.10:FF:000006">
    <property type="entry name" value="A disintegrin and metalloproteinase with thrombospondin motifs 1"/>
    <property type="match status" value="1"/>
</dbReference>
<keyword evidence="3" id="KW-0645">Protease</keyword>
<dbReference type="STRING" id="6216.A0A0R3SBG7"/>
<feature type="binding site" evidence="11 13">
    <location>
        <position position="293"/>
    </location>
    <ligand>
        <name>Zn(2+)</name>
        <dbReference type="ChEBI" id="CHEBI:29105"/>
        <note>catalytic</note>
    </ligand>
</feature>
<dbReference type="Pfam" id="PF13688">
    <property type="entry name" value="Reprolysin_5"/>
    <property type="match status" value="1"/>
</dbReference>
<keyword evidence="11" id="KW-0106">Calcium</keyword>
<dbReference type="GO" id="GO:0004222">
    <property type="term" value="F:metalloendopeptidase activity"/>
    <property type="evidence" value="ECO:0007669"/>
    <property type="project" value="InterPro"/>
</dbReference>
<dbReference type="GO" id="GO:0006508">
    <property type="term" value="P:proteolysis"/>
    <property type="evidence" value="ECO:0007669"/>
    <property type="project" value="UniProtKB-KW"/>
</dbReference>
<evidence type="ECO:0000256" key="1">
    <source>
        <dbReference type="ARBA" id="ARBA00004613"/>
    </source>
</evidence>
<dbReference type="GO" id="GO:0046872">
    <property type="term" value="F:metal ion binding"/>
    <property type="evidence" value="ECO:0007669"/>
    <property type="project" value="UniProtKB-KW"/>
</dbReference>
<dbReference type="Gene3D" id="2.60.120.830">
    <property type="match status" value="1"/>
</dbReference>
<keyword evidence="6 11" id="KW-0862">Zinc</keyword>
<dbReference type="InterPro" id="IPR050439">
    <property type="entry name" value="ADAMTS_ADAMTS-like"/>
</dbReference>
<reference evidence="16 17" key="2">
    <citation type="submission" date="2018-11" db="EMBL/GenBank/DDBJ databases">
        <authorList>
            <consortium name="Pathogen Informatics"/>
        </authorList>
    </citation>
    <scope>NUCLEOTIDE SEQUENCE [LARGE SCALE GENOMIC DNA]</scope>
</reference>
<evidence type="ECO:0000256" key="6">
    <source>
        <dbReference type="ARBA" id="ARBA00022833"/>
    </source>
</evidence>
<feature type="binding site" evidence="11 13">
    <location>
        <position position="283"/>
    </location>
    <ligand>
        <name>Zn(2+)</name>
        <dbReference type="ChEBI" id="CHEBI:29105"/>
        <note>catalytic</note>
    </ligand>
</feature>
<dbReference type="PROSITE" id="PS50092">
    <property type="entry name" value="TSP1"/>
    <property type="match status" value="1"/>
</dbReference>
<dbReference type="PANTHER" id="PTHR13723">
    <property type="entry name" value="ADAMTS A DISINTEGRIN AND METALLOPROTEASE WITH THROMBOSPONDIN MOTIFS PROTEASE"/>
    <property type="match status" value="1"/>
</dbReference>
<dbReference type="InterPro" id="IPR001590">
    <property type="entry name" value="Peptidase_M12B"/>
</dbReference>
<dbReference type="PROSITE" id="PS50215">
    <property type="entry name" value="ADAM_MEPRO"/>
    <property type="match status" value="1"/>
</dbReference>
<feature type="binding site" evidence="11">
    <location>
        <position position="146"/>
    </location>
    <ligand>
        <name>Ca(2+)</name>
        <dbReference type="ChEBI" id="CHEBI:29108"/>
        <label>2</label>
    </ligand>
</feature>
<feature type="disulfide bond" evidence="12">
    <location>
        <begin position="420"/>
        <end position="452"/>
    </location>
</feature>
<evidence type="ECO:0000313" key="16">
    <source>
        <dbReference type="EMBL" id="VDL19278.1"/>
    </source>
</evidence>
<evidence type="ECO:0000256" key="2">
    <source>
        <dbReference type="ARBA" id="ARBA00022525"/>
    </source>
</evidence>
<comment type="caution">
    <text evidence="13">Lacks conserved residue(s) required for the propagation of feature annotation.</text>
</comment>
<dbReference type="InterPro" id="IPR000884">
    <property type="entry name" value="TSP1_rpt"/>
</dbReference>
<evidence type="ECO:0000256" key="12">
    <source>
        <dbReference type="PIRSR" id="PIRSR613273-3"/>
    </source>
</evidence>
<evidence type="ECO:0000256" key="11">
    <source>
        <dbReference type="PIRSR" id="PIRSR613273-2"/>
    </source>
</evidence>
<dbReference type="Gene3D" id="3.40.1620.60">
    <property type="match status" value="1"/>
</dbReference>
<feature type="disulfide bond" evidence="12">
    <location>
        <begin position="446"/>
        <end position="457"/>
    </location>
</feature>
<evidence type="ECO:0000313" key="17">
    <source>
        <dbReference type="Proteomes" id="UP000274504"/>
    </source>
</evidence>
<feature type="disulfide bond" evidence="12">
    <location>
        <begin position="301"/>
        <end position="350"/>
    </location>
</feature>
<feature type="domain" description="Peptidase M12B" evidence="15">
    <location>
        <begin position="143"/>
        <end position="371"/>
    </location>
</feature>
<dbReference type="InterPro" id="IPR041645">
    <property type="entry name" value="ADAMTS_CR_2"/>
</dbReference>
<dbReference type="WBParaSite" id="HDID_0000181601-mRNA-1">
    <property type="protein sequence ID" value="HDID_0000181601-mRNA-1"/>
    <property type="gene ID" value="HDID_0000181601"/>
</dbReference>
<feature type="disulfide bond" evidence="12">
    <location>
        <begin position="484"/>
        <end position="522"/>
    </location>
</feature>
<evidence type="ECO:0000256" key="7">
    <source>
        <dbReference type="ARBA" id="ARBA00023049"/>
    </source>
</evidence>
<evidence type="ECO:0000256" key="9">
    <source>
        <dbReference type="ARBA" id="ARBA00023180"/>
    </source>
</evidence>
<dbReference type="EMBL" id="UYSG01000378">
    <property type="protein sequence ID" value="VDL19278.1"/>
    <property type="molecule type" value="Genomic_DNA"/>
</dbReference>
<name>A0A0R3SBG7_HYMDI</name>
<comment type="subcellular location">
    <subcellularLocation>
        <location evidence="1">Secreted</location>
    </subcellularLocation>
</comment>
<keyword evidence="14" id="KW-0732">Signal</keyword>
<dbReference type="GO" id="GO:0005576">
    <property type="term" value="C:extracellular region"/>
    <property type="evidence" value="ECO:0007669"/>
    <property type="project" value="UniProtKB-SubCell"/>
</dbReference>
<feature type="disulfide bond" evidence="12">
    <location>
        <begin position="480"/>
        <end position="517"/>
    </location>
</feature>
<dbReference type="OrthoDB" id="10035764at2759"/>
<feature type="chain" id="PRO_5043131209" evidence="14">
    <location>
        <begin position="25"/>
        <end position="729"/>
    </location>
</feature>
<feature type="active site" evidence="10 13">
    <location>
        <position position="284"/>
    </location>
</feature>
<keyword evidence="8 12" id="KW-1015">Disulfide bond</keyword>
<feature type="signal peptide" evidence="14">
    <location>
        <begin position="1"/>
        <end position="24"/>
    </location>
</feature>
<dbReference type="PANTHER" id="PTHR13723:SF281">
    <property type="entry name" value="PAPILIN"/>
    <property type="match status" value="1"/>
</dbReference>
<feature type="binding site" evidence="11">
    <location>
        <position position="237"/>
    </location>
    <ligand>
        <name>Ca(2+)</name>
        <dbReference type="ChEBI" id="CHEBI:29108"/>
        <label>1</label>
    </ligand>
</feature>
<accession>A0A0R3SBG7</accession>
<dbReference type="InterPro" id="IPR024079">
    <property type="entry name" value="MetalloPept_cat_dom_sf"/>
</dbReference>
<dbReference type="SUPFAM" id="SSF82895">
    <property type="entry name" value="TSP-1 type 1 repeat"/>
    <property type="match status" value="1"/>
</dbReference>
<feature type="binding site" evidence="11 13">
    <location>
        <position position="287"/>
    </location>
    <ligand>
        <name>Zn(2+)</name>
        <dbReference type="ChEBI" id="CHEBI:29105"/>
        <note>catalytic</note>
    </ligand>
</feature>
<evidence type="ECO:0000256" key="13">
    <source>
        <dbReference type="PROSITE-ProRule" id="PRU00276"/>
    </source>
</evidence>
<comment type="cofactor">
    <cofactor evidence="11">
        <name>Zn(2+)</name>
        <dbReference type="ChEBI" id="CHEBI:29105"/>
    </cofactor>
    <text evidence="11">Binds 1 zinc ion per subunit.</text>
</comment>
<feature type="binding site" evidence="11">
    <location>
        <position position="366"/>
    </location>
    <ligand>
        <name>Ca(2+)</name>
        <dbReference type="ChEBI" id="CHEBI:29108"/>
        <label>1</label>
    </ligand>
</feature>
<feature type="disulfide bond" evidence="12">
    <location>
        <begin position="401"/>
        <end position="425"/>
    </location>
</feature>
<evidence type="ECO:0000256" key="3">
    <source>
        <dbReference type="ARBA" id="ARBA00022670"/>
    </source>
</evidence>
<dbReference type="PRINTS" id="PR01857">
    <property type="entry name" value="ADAMTSFAMILY"/>
</dbReference>
<dbReference type="Gene3D" id="3.40.390.10">
    <property type="entry name" value="Collagenase (Catalytic Domain)"/>
    <property type="match status" value="1"/>
</dbReference>
<keyword evidence="9" id="KW-0325">Glycoprotein</keyword>
<feature type="disulfide bond" evidence="12">
    <location>
        <begin position="495"/>
        <end position="507"/>
    </location>
</feature>
<evidence type="ECO:0000256" key="10">
    <source>
        <dbReference type="PIRSR" id="PIRSR613273-1"/>
    </source>
</evidence>
<dbReference type="InterPro" id="IPR013273">
    <property type="entry name" value="ADAMTS/ADAMTS-like"/>
</dbReference>
<sequence length="729" mass="81962">MYIQNRRALLLALFAVCCFLSCEGYKTLPYSVPERHPIDEISYDRPIIDNHRTMLDQLDAIGALPDTSEIPKRLRRRPREIRPSPMVLSKRSTMVMHRQWKMEEESHAGSEYYSSGRDGDQLVINMTAGDSVPTISFTTVEENTIELLVVVTRKMHLILNDRLNEYLLATIGSVAQNFKHSSLKSSIKVSIVDIILLDSNFALREGLDDWSNKNHEEVMGKFCYWVNRIRRPTMNWDSAILLNVGNFKTMALGVAHYQAMCSLESSCLVVVDRGFGTADIIAHEIGHQLGAKHDFEVGSECGLEEQPGRKRTVQKLSRRTPEKYDTTIQRDTIMSGILYFELYPFRWSACSRQNIQFFLSRSDSSCLRVQNSQYHAFTAEKLNKLTNRSKPGKNFTLNQQCSIALRQKESQFCGHSFPVCKQLHCYDVQRRMCLPVEAPWAEGSRCGYNRWCVMGQCLPEGETIPPVNGGWSAWDEWGACSRSCGGGVQFSRRECTSPEPQNGGEPCLGTNVRVRSCNVQTCPEPVDIRQDLCNKVGRRLNKNLQALKPNIGNSNACKLVCLDGTKEVNHNESLPDGTPCYASEPDICIQGKCWQAGCDKVLGSQMQTDNCNVCGGDNSTCYAISGNFQHNDALAPGAKPVGLTIAVHIPQGVTNAYIKKVSRRSTPYSADAYDDFMLLIFEELKTRIRRGETREPFAGAELYYSGSRGKEEIVFIKGRINKNVNILVS</sequence>
<evidence type="ECO:0000256" key="8">
    <source>
        <dbReference type="ARBA" id="ARBA00023157"/>
    </source>
</evidence>
<dbReference type="Gene3D" id="2.20.100.10">
    <property type="entry name" value="Thrombospondin type-1 (TSP1) repeat"/>
    <property type="match status" value="1"/>
</dbReference>
<feature type="disulfide bond" evidence="12">
    <location>
        <begin position="413"/>
        <end position="433"/>
    </location>
</feature>
<dbReference type="Pfam" id="PF00090">
    <property type="entry name" value="TSP_1"/>
    <property type="match status" value="1"/>
</dbReference>
<dbReference type="GO" id="GO:0031012">
    <property type="term" value="C:extracellular matrix"/>
    <property type="evidence" value="ECO:0007669"/>
    <property type="project" value="TreeGrafter"/>
</dbReference>
<organism evidence="18">
    <name type="scientific">Hymenolepis diminuta</name>
    <name type="common">Rat tapeworm</name>
    <dbReference type="NCBI Taxonomy" id="6216"/>
    <lineage>
        <taxon>Eukaryota</taxon>
        <taxon>Metazoa</taxon>
        <taxon>Spiralia</taxon>
        <taxon>Lophotrochozoa</taxon>
        <taxon>Platyhelminthes</taxon>
        <taxon>Cestoda</taxon>
        <taxon>Eucestoda</taxon>
        <taxon>Cyclophyllidea</taxon>
        <taxon>Hymenolepididae</taxon>
        <taxon>Hymenolepis</taxon>
    </lineage>
</organism>
<dbReference type="Pfam" id="PF17771">
    <property type="entry name" value="ADAMTS_CR_2"/>
    <property type="match status" value="1"/>
</dbReference>
<evidence type="ECO:0000259" key="15">
    <source>
        <dbReference type="PROSITE" id="PS50215"/>
    </source>
</evidence>
<keyword evidence="5" id="KW-0378">Hydrolase</keyword>
<protein>
    <submittedName>
        <fullName evidence="18">Peptidase M12B domain-containing protein</fullName>
    </submittedName>
</protein>
<dbReference type="Proteomes" id="UP000274504">
    <property type="component" value="Unassembled WGS sequence"/>
</dbReference>
<evidence type="ECO:0000313" key="18">
    <source>
        <dbReference type="WBParaSite" id="HDID_0000181601-mRNA-1"/>
    </source>
</evidence>